<dbReference type="PANTHER" id="PTHR31618">
    <property type="entry name" value="MECHANOSENSITIVE ION CHANNEL PROTEIN 5"/>
    <property type="match status" value="1"/>
</dbReference>
<dbReference type="GO" id="GO:0006820">
    <property type="term" value="P:monoatomic anion transport"/>
    <property type="evidence" value="ECO:0007669"/>
    <property type="project" value="TreeGrafter"/>
</dbReference>
<feature type="compositionally biased region" description="Basic and acidic residues" evidence="6">
    <location>
        <begin position="264"/>
        <end position="273"/>
    </location>
</feature>
<dbReference type="Proteomes" id="UP001438707">
    <property type="component" value="Unassembled WGS sequence"/>
</dbReference>
<keyword evidence="4 7" id="KW-1133">Transmembrane helix</keyword>
<feature type="domain" description="EF-hand" evidence="8">
    <location>
        <begin position="813"/>
        <end position="848"/>
    </location>
</feature>
<reference evidence="9 10" key="1">
    <citation type="journal article" date="2024" name="Nat. Commun.">
        <title>Phylogenomics reveals the evolutionary origins of lichenization in chlorophyte algae.</title>
        <authorList>
            <person name="Puginier C."/>
            <person name="Libourel C."/>
            <person name="Otte J."/>
            <person name="Skaloud P."/>
            <person name="Haon M."/>
            <person name="Grisel S."/>
            <person name="Petersen M."/>
            <person name="Berrin J.G."/>
            <person name="Delaux P.M."/>
            <person name="Dal Grande F."/>
            <person name="Keller J."/>
        </authorList>
    </citation>
    <scope>NUCLEOTIDE SEQUENCE [LARGE SCALE GENOMIC DNA]</scope>
    <source>
        <strain evidence="9 10">SAG 2145</strain>
    </source>
</reference>
<feature type="transmembrane region" description="Helical" evidence="7">
    <location>
        <begin position="893"/>
        <end position="912"/>
    </location>
</feature>
<comment type="similarity">
    <text evidence="2">Belongs to the MscS (TC 1.A.23) family.</text>
</comment>
<dbReference type="GO" id="GO:0005886">
    <property type="term" value="C:plasma membrane"/>
    <property type="evidence" value="ECO:0007669"/>
    <property type="project" value="TreeGrafter"/>
</dbReference>
<feature type="compositionally biased region" description="Basic and acidic residues" evidence="6">
    <location>
        <begin position="84"/>
        <end position="105"/>
    </location>
</feature>
<name>A0AAW1RNB7_9CHLO</name>
<dbReference type="InterPro" id="IPR018247">
    <property type="entry name" value="EF_Hand_1_Ca_BS"/>
</dbReference>
<proteinExistence type="inferred from homology"/>
<dbReference type="InterPro" id="IPR016688">
    <property type="entry name" value="MscS-like_plants/fungi"/>
</dbReference>
<protein>
    <recommendedName>
        <fullName evidence="8">EF-hand domain-containing protein</fullName>
    </recommendedName>
</protein>
<keyword evidence="10" id="KW-1185">Reference proteome</keyword>
<dbReference type="Gene3D" id="2.30.30.60">
    <property type="match status" value="1"/>
</dbReference>
<comment type="caution">
    <text evidence="9">The sequence shown here is derived from an EMBL/GenBank/DDBJ whole genome shotgun (WGS) entry which is preliminary data.</text>
</comment>
<feature type="transmembrane region" description="Helical" evidence="7">
    <location>
        <begin position="344"/>
        <end position="369"/>
    </location>
</feature>
<keyword evidence="5 7" id="KW-0472">Membrane</keyword>
<dbReference type="PANTHER" id="PTHR31618:SF1">
    <property type="entry name" value="EF-HAND DOMAIN-CONTAINING PROTEIN"/>
    <property type="match status" value="1"/>
</dbReference>
<evidence type="ECO:0000259" key="8">
    <source>
        <dbReference type="PROSITE" id="PS50222"/>
    </source>
</evidence>
<feature type="transmembrane region" description="Helical" evidence="7">
    <location>
        <begin position="421"/>
        <end position="442"/>
    </location>
</feature>
<evidence type="ECO:0000256" key="1">
    <source>
        <dbReference type="ARBA" id="ARBA00004141"/>
    </source>
</evidence>
<dbReference type="EMBL" id="JALJOS010000009">
    <property type="protein sequence ID" value="KAK9834656.1"/>
    <property type="molecule type" value="Genomic_DNA"/>
</dbReference>
<feature type="region of interest" description="Disordered" evidence="6">
    <location>
        <begin position="238"/>
        <end position="297"/>
    </location>
</feature>
<organism evidence="9 10">
    <name type="scientific">Apatococcus lobatus</name>
    <dbReference type="NCBI Taxonomy" id="904363"/>
    <lineage>
        <taxon>Eukaryota</taxon>
        <taxon>Viridiplantae</taxon>
        <taxon>Chlorophyta</taxon>
        <taxon>core chlorophytes</taxon>
        <taxon>Trebouxiophyceae</taxon>
        <taxon>Chlorellales</taxon>
        <taxon>Chlorellaceae</taxon>
        <taxon>Apatococcus</taxon>
    </lineage>
</organism>
<dbReference type="InterPro" id="IPR006685">
    <property type="entry name" value="MscS_channel_2nd"/>
</dbReference>
<dbReference type="PROSITE" id="PS00018">
    <property type="entry name" value="EF_HAND_1"/>
    <property type="match status" value="1"/>
</dbReference>
<evidence type="ECO:0000313" key="10">
    <source>
        <dbReference type="Proteomes" id="UP001438707"/>
    </source>
</evidence>
<feature type="transmembrane region" description="Helical" evidence="7">
    <location>
        <begin position="869"/>
        <end position="887"/>
    </location>
</feature>
<feature type="compositionally biased region" description="Basic and acidic residues" evidence="6">
    <location>
        <begin position="483"/>
        <end position="496"/>
    </location>
</feature>
<evidence type="ECO:0000313" key="9">
    <source>
        <dbReference type="EMBL" id="KAK9834656.1"/>
    </source>
</evidence>
<keyword evidence="3 7" id="KW-0812">Transmembrane</keyword>
<dbReference type="PROSITE" id="PS50222">
    <property type="entry name" value="EF_HAND_2"/>
    <property type="match status" value="1"/>
</dbReference>
<dbReference type="InterPro" id="IPR010920">
    <property type="entry name" value="LSM_dom_sf"/>
</dbReference>
<dbReference type="SUPFAM" id="SSF50182">
    <property type="entry name" value="Sm-like ribonucleoproteins"/>
    <property type="match status" value="1"/>
</dbReference>
<evidence type="ECO:0000256" key="5">
    <source>
        <dbReference type="ARBA" id="ARBA00023136"/>
    </source>
</evidence>
<evidence type="ECO:0000256" key="2">
    <source>
        <dbReference type="ARBA" id="ARBA00008017"/>
    </source>
</evidence>
<evidence type="ECO:0000256" key="3">
    <source>
        <dbReference type="ARBA" id="ARBA00022692"/>
    </source>
</evidence>
<gene>
    <name evidence="9" type="ORF">WJX74_006748</name>
</gene>
<feature type="region of interest" description="Disordered" evidence="6">
    <location>
        <begin position="1085"/>
        <end position="1113"/>
    </location>
</feature>
<dbReference type="InterPro" id="IPR023408">
    <property type="entry name" value="MscS_beta-dom_sf"/>
</dbReference>
<sequence length="1130" mass="125354">MNNRDEEDDLEEVLITTIDEEQDIEKGKGNRKLESQSLLRGAPTKPALSKAKSGISRHVTLPSAETFKDKVSQAVSRISGTGDKAARSTESHRGSSKDGDKRASERGGASGPYQPLPSVPNSFTQAVPPPRAKDPKEMSFQEALLALPPLTKGPRTHAILPESAAEWANHRAMGSSAGDPKSPRVQAVRASLKKIPSNLKVTQAGDIHIVPIESIPEAEDLTAADIPEFDQPTKLALLGRTPSKHIKSPPKPTHSPGTSSPNRQAEKERKKTADQGAAGGEEDDHMEGMSETGIDEDDRPRAKWKTWHFWKKILPIIFSIIMFIAGMLLLVIGDRVEILSFELWRWFLFLAGITPICYISSFVIHYTINMLEKYFLATRKVLYFVVGMKTGVERLLRAGLIMALFAGLFKAPANKNNTLGNVYITIIRVGACIILFAGASVLKTLLAKIMSSHFHQEAHFKKMQDAVRKEYFLVALSQPRADKDDPFVAPSDESKTSESSVTAKALMGEKQSAIASKPVDTEGMKNFVHCTSLRERGLTRVAAKRRHGKVNRHGYQALDDGDGIAKMAPAPLMSSQYEVEQSSKSISNHQAMGRDRPPNRPLVAPSAHSISNAQALGRELYPLAVVKPSGCSIVTNLEELPTRTRKEEKIANLDAELFPGFVRSSSLAKQKSNQSRRTHSIAASRGLSHISQLTTSLASLASNMSEKEKKSRFLPTKKRTAQLKQQEQLLLHKLPTRPSADMDFLDKLHKVEQHIRKNKLKLTFTDQLGRAAGTSDEVASKVEAKKLAFYLFWNVKPFFHRNFILQDDIEHFLPPEAAKLCFESLDMDGDGKVSLHDMREAVLKIYQNRKHLALTLKDTRTIVGKLERLVGSIIHFVWIFIYLSIWNVNLTKIWYTFSSLLLSMTFIFGNSIKNTYESVIFLFVVHPFDVGDGVYIGTGQTDFYTIEEIALLNTTLMRYDGAKVVYPNPKMNADMVVNLNRSGNRNESIKILVDMATPLAAFDAIEKDLKEWVKTSQDFSGALAVCASNTADPMKYTLVVWWEFSFNAADRGRYGNARNSILKAIFVALHKAELHYTLPRVAEASHSERLGGPRGAGNRAWENTPQQDAAGTGPTAQTLLAAQQARLSFN</sequence>
<feature type="transmembrane region" description="Helical" evidence="7">
    <location>
        <begin position="313"/>
        <end position="332"/>
    </location>
</feature>
<dbReference type="Pfam" id="PF00924">
    <property type="entry name" value="MS_channel_2nd"/>
    <property type="match status" value="1"/>
</dbReference>
<evidence type="ECO:0000256" key="6">
    <source>
        <dbReference type="SAM" id="MobiDB-lite"/>
    </source>
</evidence>
<dbReference type="GO" id="GO:0005509">
    <property type="term" value="F:calcium ion binding"/>
    <property type="evidence" value="ECO:0007669"/>
    <property type="project" value="InterPro"/>
</dbReference>
<dbReference type="AlphaFoldDB" id="A0AAW1RNB7"/>
<feature type="transmembrane region" description="Helical" evidence="7">
    <location>
        <begin position="381"/>
        <end position="409"/>
    </location>
</feature>
<accession>A0AAW1RNB7</accession>
<evidence type="ECO:0000256" key="4">
    <source>
        <dbReference type="ARBA" id="ARBA00022989"/>
    </source>
</evidence>
<feature type="region of interest" description="Disordered" evidence="6">
    <location>
        <begin position="483"/>
        <end position="502"/>
    </location>
</feature>
<evidence type="ECO:0000256" key="7">
    <source>
        <dbReference type="SAM" id="Phobius"/>
    </source>
</evidence>
<dbReference type="GO" id="GO:0008381">
    <property type="term" value="F:mechanosensitive monoatomic ion channel activity"/>
    <property type="evidence" value="ECO:0007669"/>
    <property type="project" value="TreeGrafter"/>
</dbReference>
<feature type="region of interest" description="Disordered" evidence="6">
    <location>
        <begin position="17"/>
        <end position="139"/>
    </location>
</feature>
<feature type="compositionally biased region" description="Basic and acidic residues" evidence="6">
    <location>
        <begin position="24"/>
        <end position="34"/>
    </location>
</feature>
<dbReference type="InterPro" id="IPR002048">
    <property type="entry name" value="EF_hand_dom"/>
</dbReference>
<comment type="subcellular location">
    <subcellularLocation>
        <location evidence="1">Membrane</location>
        <topology evidence="1">Multi-pass membrane protein</topology>
    </subcellularLocation>
</comment>